<dbReference type="Proteomes" id="UP000050488">
    <property type="component" value="Unassembled WGS sequence"/>
</dbReference>
<dbReference type="Pfam" id="PF06224">
    <property type="entry name" value="AlkZ-like"/>
    <property type="match status" value="1"/>
</dbReference>
<name>A0A0Q0Z8Q6_9CORY</name>
<comment type="caution">
    <text evidence="1">The sequence shown here is derived from an EMBL/GenBank/DDBJ whole genome shotgun (WGS) entry which is preliminary data.</text>
</comment>
<evidence type="ECO:0008006" key="3">
    <source>
        <dbReference type="Google" id="ProtNLM"/>
    </source>
</evidence>
<sequence>MEELSTKELLAHRLIAQGLAGSAARPRYDSATAVARALLALQGQTYPAGIRALGLRSGLDDAAVLREVAALHVVHSWPQRGTLHFIAAEDARWLSRFLFPRMEGSQKGHRKNVGLDDNMVNKAREALYDNLARRGTEALSRAEVYEVFGSVGIDPTEGRGSHLLRFSARRVTSYKAPSVRAR</sequence>
<protein>
    <recommendedName>
        <fullName evidence="3">Winged helix DNA-binding domain-containing protein</fullName>
    </recommendedName>
</protein>
<accession>A0A0Q0Z8Q6</accession>
<keyword evidence="2" id="KW-1185">Reference proteome</keyword>
<dbReference type="AlphaFoldDB" id="A0A0Q0Z8Q6"/>
<dbReference type="InterPro" id="IPR009351">
    <property type="entry name" value="AlkZ-like"/>
</dbReference>
<dbReference type="RefSeq" id="WP_281175671.1">
    <property type="nucleotide sequence ID" value="NZ_LKEV01000005.1"/>
</dbReference>
<dbReference type="STRING" id="1544413.Clow_01717"/>
<gene>
    <name evidence="1" type="ORF">Clow_01717</name>
</gene>
<dbReference type="PATRIC" id="fig|1544413.3.peg.1726"/>
<proteinExistence type="predicted"/>
<evidence type="ECO:0000313" key="2">
    <source>
        <dbReference type="Proteomes" id="UP000050488"/>
    </source>
</evidence>
<dbReference type="EMBL" id="LKEV01000005">
    <property type="protein sequence ID" value="KQB85975.1"/>
    <property type="molecule type" value="Genomic_DNA"/>
</dbReference>
<evidence type="ECO:0000313" key="1">
    <source>
        <dbReference type="EMBL" id="KQB85975.1"/>
    </source>
</evidence>
<dbReference type="PANTHER" id="PTHR38479">
    <property type="entry name" value="LMO0824 PROTEIN"/>
    <property type="match status" value="1"/>
</dbReference>
<reference evidence="1 2" key="1">
    <citation type="submission" date="2015-10" db="EMBL/GenBank/DDBJ databases">
        <title>Corynebacteirum lowii and Corynebacterium oculi species nova, derived from human clinical disease and and emended description of Corynebacterium mastiditis.</title>
        <authorList>
            <person name="Bernard K."/>
            <person name="Pacheco A.L."/>
            <person name="Mcdougall C."/>
            <person name="Burtx T."/>
            <person name="Weibe D."/>
            <person name="Tyler S."/>
            <person name="Olson A.B."/>
            <person name="Cnockaert M."/>
            <person name="Eguchi H."/>
            <person name="Kuwahara T."/>
            <person name="Nakayama-Imaohji H."/>
            <person name="Boudewijins M."/>
            <person name="Van Hoecke F."/>
            <person name="Bernier A.-M."/>
            <person name="Vandamme P."/>
        </authorList>
    </citation>
    <scope>NUCLEOTIDE SEQUENCE [LARGE SCALE GENOMIC DNA]</scope>
    <source>
        <strain evidence="1 2">NML 130206</strain>
    </source>
</reference>
<organism evidence="1 2">
    <name type="scientific">Corynebacterium lowii</name>
    <dbReference type="NCBI Taxonomy" id="1544413"/>
    <lineage>
        <taxon>Bacteria</taxon>
        <taxon>Bacillati</taxon>
        <taxon>Actinomycetota</taxon>
        <taxon>Actinomycetes</taxon>
        <taxon>Mycobacteriales</taxon>
        <taxon>Corynebacteriaceae</taxon>
        <taxon>Corynebacterium</taxon>
    </lineage>
</organism>
<dbReference type="PANTHER" id="PTHR38479:SF2">
    <property type="entry name" value="WINGED HELIX DNA-BINDING DOMAIN-CONTAINING PROTEIN"/>
    <property type="match status" value="1"/>
</dbReference>